<feature type="transmembrane region" description="Helical" evidence="20">
    <location>
        <begin position="86"/>
        <end position="105"/>
    </location>
</feature>
<comment type="subcellular location">
    <subcellularLocation>
        <location evidence="1">Membrane</location>
        <topology evidence="1">Multi-pass membrane protein</topology>
    </subcellularLocation>
</comment>
<keyword evidence="22" id="KW-1185">Reference proteome</keyword>
<comment type="caution">
    <text evidence="21">The sequence shown here is derived from an EMBL/GenBank/DDBJ whole genome shotgun (WGS) entry which is preliminary data.</text>
</comment>
<dbReference type="GO" id="GO:0006695">
    <property type="term" value="P:cholesterol biosynthetic process"/>
    <property type="evidence" value="ECO:0007669"/>
    <property type="project" value="UniProtKB-KW"/>
</dbReference>
<dbReference type="VEuPathDB" id="FungiDB:SeMB42_g00284"/>
<dbReference type="GO" id="GO:0005789">
    <property type="term" value="C:endoplasmic reticulum membrane"/>
    <property type="evidence" value="ECO:0007669"/>
    <property type="project" value="TreeGrafter"/>
</dbReference>
<keyword evidence="15" id="KW-0753">Steroid metabolism</keyword>
<dbReference type="Proteomes" id="UP000317494">
    <property type="component" value="Unassembled WGS sequence"/>
</dbReference>
<feature type="region of interest" description="Disordered" evidence="19">
    <location>
        <begin position="2838"/>
        <end position="2884"/>
    </location>
</feature>
<evidence type="ECO:0000256" key="9">
    <source>
        <dbReference type="ARBA" id="ARBA00022989"/>
    </source>
</evidence>
<dbReference type="GO" id="GO:0016132">
    <property type="term" value="P:brassinosteroid biosynthetic process"/>
    <property type="evidence" value="ECO:0007669"/>
    <property type="project" value="TreeGrafter"/>
</dbReference>
<evidence type="ECO:0000256" key="11">
    <source>
        <dbReference type="ARBA" id="ARBA00023011"/>
    </source>
</evidence>
<keyword evidence="18" id="KW-0175">Coiled coil</keyword>
<feature type="transmembrane region" description="Helical" evidence="20">
    <location>
        <begin position="335"/>
        <end position="353"/>
    </location>
</feature>
<feature type="compositionally biased region" description="Basic and acidic residues" evidence="19">
    <location>
        <begin position="23"/>
        <end position="32"/>
    </location>
</feature>
<evidence type="ECO:0000313" key="21">
    <source>
        <dbReference type="EMBL" id="TPX54433.1"/>
    </source>
</evidence>
<keyword evidence="11" id="KW-0756">Sterol biosynthesis</keyword>
<keyword evidence="8" id="KW-0752">Steroid biosynthesis</keyword>
<feature type="region of interest" description="Disordered" evidence="19">
    <location>
        <begin position="2776"/>
        <end position="2801"/>
    </location>
</feature>
<feature type="transmembrane region" description="Helical" evidence="20">
    <location>
        <begin position="139"/>
        <end position="159"/>
    </location>
</feature>
<evidence type="ECO:0000313" key="22">
    <source>
        <dbReference type="Proteomes" id="UP000317494"/>
    </source>
</evidence>
<evidence type="ECO:0000256" key="13">
    <source>
        <dbReference type="ARBA" id="ARBA00023136"/>
    </source>
</evidence>
<keyword evidence="6" id="KW-0152">Cholesterol biosynthesis</keyword>
<evidence type="ECO:0000256" key="15">
    <source>
        <dbReference type="ARBA" id="ARBA00023221"/>
    </source>
</evidence>
<dbReference type="InterPro" id="IPR001171">
    <property type="entry name" value="ERG24_DHCR-like"/>
</dbReference>
<dbReference type="GO" id="GO:0047598">
    <property type="term" value="F:7-dehydrocholesterol reductase activity"/>
    <property type="evidence" value="ECO:0007669"/>
    <property type="project" value="UniProtKB-EC"/>
</dbReference>
<evidence type="ECO:0000256" key="19">
    <source>
        <dbReference type="SAM" id="MobiDB-lite"/>
    </source>
</evidence>
<feature type="transmembrane region" description="Helical" evidence="20">
    <location>
        <begin position="296"/>
        <end position="315"/>
    </location>
</feature>
<evidence type="ECO:0000256" key="17">
    <source>
        <dbReference type="ARBA" id="ARBA00042688"/>
    </source>
</evidence>
<evidence type="ECO:0000256" key="3">
    <source>
        <dbReference type="ARBA" id="ARBA00022516"/>
    </source>
</evidence>
<dbReference type="PANTHER" id="PTHR21257:SF38">
    <property type="entry name" value="7-DEHYDROCHOLESTEROL REDUCTASE"/>
    <property type="match status" value="1"/>
</dbReference>
<organism evidence="21 22">
    <name type="scientific">Synchytrium endobioticum</name>
    <dbReference type="NCBI Taxonomy" id="286115"/>
    <lineage>
        <taxon>Eukaryota</taxon>
        <taxon>Fungi</taxon>
        <taxon>Fungi incertae sedis</taxon>
        <taxon>Chytridiomycota</taxon>
        <taxon>Chytridiomycota incertae sedis</taxon>
        <taxon>Chytridiomycetes</taxon>
        <taxon>Synchytriales</taxon>
        <taxon>Synchytriaceae</taxon>
        <taxon>Synchytrium</taxon>
    </lineage>
</organism>
<dbReference type="Gene3D" id="1.20.120.1630">
    <property type="match status" value="1"/>
</dbReference>
<evidence type="ECO:0000256" key="18">
    <source>
        <dbReference type="SAM" id="Coils"/>
    </source>
</evidence>
<keyword evidence="14" id="KW-1207">Sterol metabolism</keyword>
<protein>
    <recommendedName>
        <fullName evidence="16">7-dehydrocholesterol reductase</fullName>
        <ecNumber evidence="16">1.3.1.21</ecNumber>
    </recommendedName>
    <alternativeName>
        <fullName evidence="17">Sterol Delta(7)-reductase</fullName>
    </alternativeName>
</protein>
<proteinExistence type="inferred from homology"/>
<feature type="region of interest" description="Disordered" evidence="19">
    <location>
        <begin position="749"/>
        <end position="785"/>
    </location>
</feature>
<keyword evidence="5 20" id="KW-0812">Transmembrane</keyword>
<evidence type="ECO:0000256" key="7">
    <source>
        <dbReference type="ARBA" id="ARBA00022857"/>
    </source>
</evidence>
<gene>
    <name evidence="21" type="ORF">SeMB42_g00284</name>
</gene>
<feature type="transmembrane region" description="Helical" evidence="20">
    <location>
        <begin position="211"/>
        <end position="231"/>
    </location>
</feature>
<evidence type="ECO:0000256" key="10">
    <source>
        <dbReference type="ARBA" id="ARBA00023002"/>
    </source>
</evidence>
<evidence type="ECO:0000256" key="6">
    <source>
        <dbReference type="ARBA" id="ARBA00022778"/>
    </source>
</evidence>
<feature type="compositionally biased region" description="Low complexity" evidence="19">
    <location>
        <begin position="52"/>
        <end position="66"/>
    </location>
</feature>
<sequence>MRPLACPSLVVCHLVIDHDATNGMDNRAHKDGMPAMAKESPQLTSRKKNGVSASAASTSSSPGTTSRVAQTGDTWGRAREVGMGTIIGSALIMLLCPLMVIYFYISCNSFGCELITPGLNVFQLGPVGFFNAYFPKPTIAAFQIYLTWLAFQIILAVYLPGKTGYGQRTPAGYILPYIVNGLLAWLVTHALFFILTLGLGLFPASVIHDNWGGLLVAANVYGYFLTAFSFLKAHCFPTHAEDRKFSNSWIYDLFMGIEFNPRIASLDFKLFHNGRPGIIAWTLIDISFAAAQYAKIGYITNQMLLINLFHTIYVLDFFYNEDWYLRTIDIAHDHFGFYLSWGDTVWLPFMYTFQSHYAVINPIDLSTSYVILVLAVGLGGYYIFRSVNDQKDKVRAANGNINIWGKPAKVIRTEYTTSDGKVHKSILLTSGFWGLARHFNYAGDLMISLAMYRIYRDDHRCRAKYGKYWDEYTKAVPYKLIPYILFVLGQIQSAGAAARIDFGWSSWSKQSNHWYLCDLTDSAGKARYYNPRADRQCSAYMAAQVDLGGFENDIPPELKDFPPRITLATLDKNLDQLVAEINILNDSRQKDYANTDGRRDRLGVAPAAGTFTNFRQMRQDRLNGIQKIEPALRIKSSSRPIAKELDRYWRVEFELGPTGILDVLESFYKNKAVYVLEENSLLVSRWARFCRTAHDVNMFHATFSRYQAYLQNEYTDSLDRYDRLSKLRESQLKSTAKEERPKDIQELLAEKKNKQQSPKTAPMEDTTARRESQFKAQTPSRTKTDPFVLPNEIGVDVSDLVVYIRWIITQWSGSKDIEKFIRRMKVAVHSERVPIFQFFQTIISSQPGEILEDVPACLEGINCYVEKLPLKNAKIEDFITEFDTHLAFFKVETSIAQEDGRPLFYEVESKFQNRFQEQITDLVPVAPYEWDAGINTADAAKTFAARKESMKSLGETLSSASTNKGRQADSAFAYQVDATRLRKMDWNDYICVTPKYEEWLEDQMVFISSLRQTDYELRYMYDLVASQDMDSISLHLRDSAKRLFDIAAAANPNAVHSSSSKGTNSSNVAAAPIFMRQGQTFQADTDEPRSSRPFDLGMLMPDAKGDKPSDIWVLDERKIQFGTLLARNDELRQIEEEMSGIHGAKVPTRVADPTIATIFAEHEIHAFVLLRYLKLRDVRSVLLRQLNFFRSVEKRVNVDVYRNKKRHRYDPNEGTQPPLESTILMQAASAGRMWRQQELFDLPDNNHSQKDSSIYGQHTPTEDLRMFGNGKIYTRDYDGTSFIYDAAMKDLEKLEVQLIKIGTLYINGGVGGHEAADTTYMDEMRSKVSERRSDANDETFLNSGVDRSQILLELYEHEIKFQNAKIEWVNCLLEAFEHTRDPVFIERLAQLIIDMQHLRPNLTFETSYFSRDYSLHTKALEIQASLLSQIIAHGISSYRSWVARHFMKIDKSFMTDDDDAINFVPPETGVNLNKYIDSPVASGLPFKPTNERQRVTMHHGALSVYMTEVVPMLERVVDLFVQSKFCAAESMRAIKSHVTESLVTLPAIECANWAIFTALWQEMMEEETAFTDGPCIGLESDIWTENPLLADVVITEVYNPYHYTSTDNARAMGVNIGPMTAFSDPAYQDIARNYAHLLARSLLLKNRLTLAWVETEFWRRALDLQYVQMGVNRRAYGARLAPLPIDGNPLGPDVISTEEEEIEDYQDDSFYESYTDLVSASSDLQNFGLAMQEIDRLYDDFNFSTFEALQFNLRWQVIRAMTHALRVQLLEKNYLVGAVELHSLYLAEIHKNVLSSSFDPGFLDSSQRSLDIEVDYRLLATSIIPKKRKLRKAMLLSYSERLPLYIGDEKDEDAKKLFIDQMRDELINWYCANLAEVVVEWSERSEFAKLMLDVKQLAIEKPYGKLIFRHSKLHHHLDYFASLEKGIVEENENSLGVAMQDVVMEGGTEKIAKLWYLPHITEITLGITPADKGNRSITDTARRAFRNSLVYRRSLTMYTLVYDILVMLSRVANLLMENSKFVSSARTIREADYVVAALNSMKKDLSYQGSQADYERVERYLLMRWGLLRLRLKLSLTTSMYALKMNLLKSSYGIVETAWHQSAEKGIDVPHKDAFQRIGRYSNVLSKIVRTPLPGKHWLNYLKDQAKRVCDAKIVEVEECLEENVQSTTLNFGENADELIKAQGEYLVSTLRLYALRNEYLRTILNGRELETEEQLQECFRVYKTRILVDAVRIYHQQGSRGGASSSSLLRTGAMHGSQEGGYSRLVQSNFEKCQIVVLQAEILREYTINLHKHMKSLHSMLSDERTGRLFRHYQVTDAIAESGVPHHAIRFTEESYAAKQLMLTHLVTDLYKASVDYAKDTRPDIPVFTCTKPALSHAILRFTHVLGRWNEKRRGEHENFLGTLFGRLLDMIRSAEKIIDNMKHEKQQVLDDFDRGVRLAAADLFAGHLATQSATTVELNDLRKARRLDEKKLRNRIVDEYDDLMAELVMEVNLLRQRFAEYRVGTVQEVMDIMSETKKEELGTLITSKSELPMAMRKSAEVAIQHEEEIAELREDNHELKMTILKFRSMNTIKEQAIRSAYEKKIRKLTDENKKAEEKLWDTFRETEAREKALRRQLARKQKNLTDAEATNAELTAKLKDERETRIAEKIRERPEPRVQKKVESVNNEEYSRLVKELSEKSKLIEQLVSERQAALQQLDSEDIVQASKVGSRPTTSNSPPKSARRSAYVNSLEKENAELKLQLDRLQETLSILPNNISTAARKSKGEVPEIVAARAAEPSSSASGTTGARKVNFQESPEPLFTSASARYPHYEGRRSGSASASPWTATGRRDIYSRLSVTRPSTSRGSESGLNVTNSNIGQKSGTASSARTLASSPRSPSRR</sequence>
<evidence type="ECO:0000256" key="1">
    <source>
        <dbReference type="ARBA" id="ARBA00004141"/>
    </source>
</evidence>
<evidence type="ECO:0000256" key="12">
    <source>
        <dbReference type="ARBA" id="ARBA00023098"/>
    </source>
</evidence>
<feature type="region of interest" description="Disordered" evidence="19">
    <location>
        <begin position="23"/>
        <end position="71"/>
    </location>
</feature>
<feature type="coiled-coil region" evidence="18">
    <location>
        <begin position="2537"/>
        <end position="2699"/>
    </location>
</feature>
<evidence type="ECO:0000256" key="2">
    <source>
        <dbReference type="ARBA" id="ARBA00005402"/>
    </source>
</evidence>
<keyword evidence="3" id="KW-0444">Lipid biosynthesis</keyword>
<comment type="similarity">
    <text evidence="2">Belongs to the ERG4/ERG24 family.</text>
</comment>
<feature type="transmembrane region" description="Helical" evidence="20">
    <location>
        <begin position="171"/>
        <end position="199"/>
    </location>
</feature>
<feature type="compositionally biased region" description="Polar residues" evidence="19">
    <location>
        <begin position="2839"/>
        <end position="2884"/>
    </location>
</feature>
<dbReference type="PANTHER" id="PTHR21257">
    <property type="entry name" value="DELTA(14)-STEROL REDUCTASE"/>
    <property type="match status" value="1"/>
</dbReference>
<evidence type="ECO:0000256" key="20">
    <source>
        <dbReference type="SAM" id="Phobius"/>
    </source>
</evidence>
<name>A0A507DRU1_9FUNG</name>
<reference evidence="21 22" key="1">
    <citation type="journal article" date="2019" name="Sci. Rep.">
        <title>Comparative genomics of chytrid fungi reveal insights into the obligate biotrophic and pathogenic lifestyle of Synchytrium endobioticum.</title>
        <authorList>
            <person name="van de Vossenberg B.T.L.H."/>
            <person name="Warris S."/>
            <person name="Nguyen H.D.T."/>
            <person name="van Gent-Pelzer M.P.E."/>
            <person name="Joly D.L."/>
            <person name="van de Geest H.C."/>
            <person name="Bonants P.J.M."/>
            <person name="Smith D.S."/>
            <person name="Levesque C.A."/>
            <person name="van der Lee T.A.J."/>
        </authorList>
    </citation>
    <scope>NUCLEOTIDE SEQUENCE [LARGE SCALE GENOMIC DNA]</scope>
    <source>
        <strain evidence="21 22">MB42</strain>
    </source>
</reference>
<keyword evidence="13 20" id="KW-0472">Membrane</keyword>
<dbReference type="EMBL" id="QEAN01000005">
    <property type="protein sequence ID" value="TPX54433.1"/>
    <property type="molecule type" value="Genomic_DNA"/>
</dbReference>
<feature type="compositionally biased region" description="Low complexity" evidence="19">
    <location>
        <begin position="2776"/>
        <end position="2786"/>
    </location>
</feature>
<evidence type="ECO:0000256" key="16">
    <source>
        <dbReference type="ARBA" id="ARBA00038851"/>
    </source>
</evidence>
<accession>A0A507DRU1</accession>
<evidence type="ECO:0000256" key="5">
    <source>
        <dbReference type="ARBA" id="ARBA00022692"/>
    </source>
</evidence>
<keyword evidence="9 20" id="KW-1133">Transmembrane helix</keyword>
<evidence type="ECO:0000256" key="4">
    <source>
        <dbReference type="ARBA" id="ARBA00022548"/>
    </source>
</evidence>
<keyword evidence="7" id="KW-0521">NADP</keyword>
<dbReference type="Pfam" id="PF01222">
    <property type="entry name" value="ERG4_ERG24"/>
    <property type="match status" value="2"/>
</dbReference>
<feature type="transmembrane region" description="Helical" evidence="20">
    <location>
        <begin position="365"/>
        <end position="384"/>
    </location>
</feature>
<dbReference type="EC" id="1.3.1.21" evidence="16"/>
<feature type="region of interest" description="Disordered" evidence="19">
    <location>
        <begin position="2707"/>
        <end position="2729"/>
    </location>
</feature>
<evidence type="ECO:0000256" key="14">
    <source>
        <dbReference type="ARBA" id="ARBA00023166"/>
    </source>
</evidence>
<keyword evidence="12" id="KW-0443">Lipid metabolism</keyword>
<keyword evidence="10" id="KW-0560">Oxidoreductase</keyword>
<keyword evidence="4" id="KW-0153">Cholesterol metabolism</keyword>
<dbReference type="STRING" id="286115.A0A507DRU1"/>
<evidence type="ECO:0000256" key="8">
    <source>
        <dbReference type="ARBA" id="ARBA00022955"/>
    </source>
</evidence>